<protein>
    <submittedName>
        <fullName evidence="2">Uncharacterized protein</fullName>
    </submittedName>
</protein>
<evidence type="ECO:0000313" key="2">
    <source>
        <dbReference type="EMBL" id="KAL1303731.1"/>
    </source>
</evidence>
<sequence length="431" mass="46653">MTAQSDFEPHCIASTGKTFCTSVAGCNPHREELFSPYPGLRQDGLQSNCFRSAQISADGSTIVTYSEDQAYRSFILPPTLLDLSPAPHPLPAYSTSTYATSHAFALYPYFDLSQPSSTLALVSQQSLPIRLTNILDFGFTVSTYSWVNEQTEAFVSPASFAFTNDATHFVAGTNNALAIFDLQRNGEGPVEEHKSRRSARARKMFGVSHVEISGIINALAIDPSSEILAAGSTNRQIALFEGQGRGACAASFELREHGEKESGVVGNGVSQIKWSGDGRYLFVAERQSDALLIYDVRVTGKRMAWLQGRKAKTPQRLGFDLADTPGQGVDLWAGGTDGIFREWKNVTSREGPVEPDGAFRASSDTISSVLLHPTAHLLVTTSGQRLPPEDLLPLDDSDTETDSAGHPSSATMSETGRLDNTLNVWAMSQFA</sequence>
<dbReference type="Proteomes" id="UP001562354">
    <property type="component" value="Unassembled WGS sequence"/>
</dbReference>
<evidence type="ECO:0000313" key="3">
    <source>
        <dbReference type="Proteomes" id="UP001562354"/>
    </source>
</evidence>
<reference evidence="2 3" key="1">
    <citation type="submission" date="2024-07" db="EMBL/GenBank/DDBJ databases">
        <title>Draft sequence of the Neodothiora populina.</title>
        <authorList>
            <person name="Drown D.D."/>
            <person name="Schuette U.S."/>
            <person name="Buechlein A.B."/>
            <person name="Rusch D.R."/>
            <person name="Winton L.W."/>
            <person name="Adams G.A."/>
        </authorList>
    </citation>
    <scope>NUCLEOTIDE SEQUENCE [LARGE SCALE GENOMIC DNA]</scope>
    <source>
        <strain evidence="2 3">CPC 39397</strain>
    </source>
</reference>
<dbReference type="EMBL" id="JBFMKM010000010">
    <property type="protein sequence ID" value="KAL1303731.1"/>
    <property type="molecule type" value="Genomic_DNA"/>
</dbReference>
<dbReference type="InterPro" id="IPR051150">
    <property type="entry name" value="SWT21/TCAB1_mRNA_Telomere"/>
</dbReference>
<dbReference type="Gene3D" id="2.130.10.10">
    <property type="entry name" value="YVTN repeat-like/Quinoprotein amine dehydrogenase"/>
    <property type="match status" value="1"/>
</dbReference>
<dbReference type="PANTHER" id="PTHR13211:SF0">
    <property type="entry name" value="TELOMERASE CAJAL BODY PROTEIN 1"/>
    <property type="match status" value="1"/>
</dbReference>
<gene>
    <name evidence="2" type="ORF">AAFC00_007076</name>
</gene>
<feature type="compositionally biased region" description="Acidic residues" evidence="1">
    <location>
        <begin position="392"/>
        <end position="401"/>
    </location>
</feature>
<dbReference type="RefSeq" id="XP_069200006.1">
    <property type="nucleotide sequence ID" value="XM_069347133.1"/>
</dbReference>
<name>A0ABR3PC56_9PEZI</name>
<comment type="caution">
    <text evidence="2">The sequence shown here is derived from an EMBL/GenBank/DDBJ whole genome shotgun (WGS) entry which is preliminary data.</text>
</comment>
<dbReference type="SUPFAM" id="SSF101908">
    <property type="entry name" value="Putative isomerase YbhE"/>
    <property type="match status" value="1"/>
</dbReference>
<evidence type="ECO:0000256" key="1">
    <source>
        <dbReference type="SAM" id="MobiDB-lite"/>
    </source>
</evidence>
<organism evidence="2 3">
    <name type="scientific">Neodothiora populina</name>
    <dbReference type="NCBI Taxonomy" id="2781224"/>
    <lineage>
        <taxon>Eukaryota</taxon>
        <taxon>Fungi</taxon>
        <taxon>Dikarya</taxon>
        <taxon>Ascomycota</taxon>
        <taxon>Pezizomycotina</taxon>
        <taxon>Dothideomycetes</taxon>
        <taxon>Dothideomycetidae</taxon>
        <taxon>Dothideales</taxon>
        <taxon>Dothioraceae</taxon>
        <taxon>Neodothiora</taxon>
    </lineage>
</organism>
<dbReference type="InterPro" id="IPR015943">
    <property type="entry name" value="WD40/YVTN_repeat-like_dom_sf"/>
</dbReference>
<dbReference type="GeneID" id="95980775"/>
<dbReference type="PANTHER" id="PTHR13211">
    <property type="entry name" value="TELOMERASE CAJAL BODY PROTEIN 1"/>
    <property type="match status" value="1"/>
</dbReference>
<feature type="region of interest" description="Disordered" evidence="1">
    <location>
        <begin position="382"/>
        <end position="417"/>
    </location>
</feature>
<proteinExistence type="predicted"/>
<accession>A0ABR3PC56</accession>
<keyword evidence="3" id="KW-1185">Reference proteome</keyword>
<feature type="compositionally biased region" description="Polar residues" evidence="1">
    <location>
        <begin position="406"/>
        <end position="417"/>
    </location>
</feature>